<evidence type="ECO:0000256" key="2">
    <source>
        <dbReference type="ARBA" id="ARBA00005517"/>
    </source>
</evidence>
<dbReference type="Pfam" id="PF00291">
    <property type="entry name" value="PALP"/>
    <property type="match status" value="1"/>
</dbReference>
<dbReference type="Pfam" id="PF14821">
    <property type="entry name" value="Thr_synth_N"/>
    <property type="match status" value="1"/>
</dbReference>
<dbReference type="eggNOG" id="COG0498">
    <property type="taxonomic scope" value="Bacteria"/>
</dbReference>
<protein>
    <recommendedName>
        <fullName evidence="5">Threonine synthase</fullName>
        <ecNumber evidence="5">4.2.3.1</ecNumber>
    </recommendedName>
</protein>
<keyword evidence="3 6" id="KW-0663">Pyridoxal phosphate</keyword>
<name>A4SGN1_CHLPM</name>
<dbReference type="InterPro" id="IPR004450">
    <property type="entry name" value="Thr_synthase-like"/>
</dbReference>
<dbReference type="InterPro" id="IPR001926">
    <property type="entry name" value="TrpB-like_PALP"/>
</dbReference>
<dbReference type="AlphaFoldDB" id="A4SGN1"/>
<keyword evidence="4 9" id="KW-0456">Lyase</keyword>
<reference evidence="9" key="1">
    <citation type="submission" date="2007-03" db="EMBL/GenBank/DDBJ databases">
        <title>Complete sequence of Prosthecochloris vibrioformis DSM 265.</title>
        <authorList>
            <consortium name="US DOE Joint Genome Institute"/>
            <person name="Copeland A."/>
            <person name="Lucas S."/>
            <person name="Lapidus A."/>
            <person name="Barry K."/>
            <person name="Detter J.C."/>
            <person name="Glavina del Rio T."/>
            <person name="Hammon N."/>
            <person name="Israni S."/>
            <person name="Pitluck S."/>
            <person name="Schmutz J."/>
            <person name="Larimer F."/>
            <person name="Land M."/>
            <person name="Hauser L."/>
            <person name="Mikhailova N."/>
            <person name="Li T."/>
            <person name="Overmann J."/>
            <person name="Schuster S.C."/>
            <person name="Bryant D.A."/>
            <person name="Richardson P."/>
        </authorList>
    </citation>
    <scope>NUCLEOTIDE SEQUENCE [LARGE SCALE GENOMIC DNA]</scope>
    <source>
        <strain evidence="9">DSM 265</strain>
    </source>
</reference>
<feature type="domain" description="Threonine synthase N-terminal" evidence="8">
    <location>
        <begin position="3"/>
        <end position="80"/>
    </location>
</feature>
<dbReference type="InterPro" id="IPR037158">
    <property type="entry name" value="Thr_synth_N_sf"/>
</dbReference>
<dbReference type="Gene3D" id="3.90.1380.10">
    <property type="entry name" value="Threonine synthase, N-terminal domain"/>
    <property type="match status" value="1"/>
</dbReference>
<evidence type="ECO:0000259" key="8">
    <source>
        <dbReference type="Pfam" id="PF14821"/>
    </source>
</evidence>
<accession>A4SGN1</accession>
<evidence type="ECO:0000259" key="7">
    <source>
        <dbReference type="Pfam" id="PF00291"/>
    </source>
</evidence>
<evidence type="ECO:0000256" key="1">
    <source>
        <dbReference type="ARBA" id="ARBA00001933"/>
    </source>
</evidence>
<dbReference type="InterPro" id="IPR051166">
    <property type="entry name" value="Threonine_Synthase"/>
</dbReference>
<evidence type="ECO:0000256" key="5">
    <source>
        <dbReference type="NCBIfam" id="TIGR00260"/>
    </source>
</evidence>
<dbReference type="EC" id="4.2.3.1" evidence="5"/>
<dbReference type="KEGG" id="pvi:Cvib_1630"/>
<organism evidence="9">
    <name type="scientific">Chlorobium phaeovibrioides (strain DSM 265 / 1930)</name>
    <name type="common">Prosthecochloris vibrioformis (strain DSM 265)</name>
    <dbReference type="NCBI Taxonomy" id="290318"/>
    <lineage>
        <taxon>Bacteria</taxon>
        <taxon>Pseudomonadati</taxon>
        <taxon>Chlorobiota</taxon>
        <taxon>Chlorobiia</taxon>
        <taxon>Chlorobiales</taxon>
        <taxon>Chlorobiaceae</taxon>
        <taxon>Chlorobium/Pelodictyon group</taxon>
        <taxon>Chlorobium</taxon>
    </lineage>
</organism>
<dbReference type="STRING" id="290318.Cvib_1630"/>
<evidence type="ECO:0000313" key="9">
    <source>
        <dbReference type="EMBL" id="ABP37640.1"/>
    </source>
</evidence>
<dbReference type="CDD" id="cd01560">
    <property type="entry name" value="Thr-synth_2"/>
    <property type="match status" value="1"/>
</dbReference>
<dbReference type="GO" id="GO:0004795">
    <property type="term" value="F:threonine synthase activity"/>
    <property type="evidence" value="ECO:0007669"/>
    <property type="project" value="UniProtKB-UniRule"/>
</dbReference>
<gene>
    <name evidence="9" type="ordered locus">Cvib_1630</name>
</gene>
<proteinExistence type="inferred from homology"/>
<comment type="similarity">
    <text evidence="2">Belongs to the threonine synthase family.</text>
</comment>
<evidence type="ECO:0000256" key="4">
    <source>
        <dbReference type="ARBA" id="ARBA00023239"/>
    </source>
</evidence>
<dbReference type="PANTHER" id="PTHR42690">
    <property type="entry name" value="THREONINE SYNTHASE FAMILY MEMBER"/>
    <property type="match status" value="1"/>
</dbReference>
<dbReference type="NCBIfam" id="TIGR00260">
    <property type="entry name" value="thrC"/>
    <property type="match status" value="1"/>
</dbReference>
<dbReference type="InterPro" id="IPR029144">
    <property type="entry name" value="Thr_synth_N"/>
</dbReference>
<dbReference type="EMBL" id="CP000607">
    <property type="protein sequence ID" value="ABP37640.1"/>
    <property type="molecule type" value="Genomic_DNA"/>
</dbReference>
<sequence>MIYFSTSKASTPVSIKRATLEGLAPDGGLYVPSEIPTFSSGELSLLESAGFSDIALAIAKKFIEGEIPPDILQDLVASCYDFPTPIISLDGSTFVEELFHGPTLAFKDYGARFLGRLTGRFAAEDHRLITVLVATSGDTGSAVASGFHGIANTRVVILYPSGKVSRLQEQQLTTAGGNVHALEVRGDFDDCQRLVKEAFVDPELRMRHTLTSANSINIARLIPQSFYYAWATLELKRQYGLDKPLFSVPSGNYGNLTAGVLAKRMGFPIGHFIAASNTNDSVTRYLEEGRYEPRPTRRTLSTAMDVGNPSNFARLRHFYGDSREAMAADITGISITDKETMETIRNSRERFDYLMDPHTAVGFAALEKYRMKSGSSCPGVVLSTAHPAKFREAMQDTLQEEVDVPERLASCLNLKKESTLINPDFRDLSSFLNGLDT</sequence>
<dbReference type="GO" id="GO:0009088">
    <property type="term" value="P:threonine biosynthetic process"/>
    <property type="evidence" value="ECO:0007669"/>
    <property type="project" value="UniProtKB-UniRule"/>
</dbReference>
<dbReference type="OrthoDB" id="9763107at2"/>
<feature type="modified residue" description="N6-(pyridoxal phosphate)lysine" evidence="6">
    <location>
        <position position="107"/>
    </location>
</feature>
<dbReference type="HOGENOM" id="CLU_015170_0_0_10"/>
<feature type="domain" description="Tryptophan synthase beta chain-like PALP" evidence="7">
    <location>
        <begin position="83"/>
        <end position="373"/>
    </location>
</feature>
<evidence type="ECO:0000256" key="3">
    <source>
        <dbReference type="ARBA" id="ARBA00022898"/>
    </source>
</evidence>
<dbReference type="PANTHER" id="PTHR42690:SF1">
    <property type="entry name" value="THREONINE SYNTHASE-LIKE 2"/>
    <property type="match status" value="1"/>
</dbReference>
<dbReference type="SUPFAM" id="SSF53686">
    <property type="entry name" value="Tryptophan synthase beta subunit-like PLP-dependent enzymes"/>
    <property type="match status" value="1"/>
</dbReference>
<dbReference type="InterPro" id="IPR036052">
    <property type="entry name" value="TrpB-like_PALP_sf"/>
</dbReference>
<dbReference type="Gene3D" id="3.40.50.1100">
    <property type="match status" value="2"/>
</dbReference>
<evidence type="ECO:0000256" key="6">
    <source>
        <dbReference type="PIRSR" id="PIRSR604450-51"/>
    </source>
</evidence>
<comment type="cofactor">
    <cofactor evidence="1 6">
        <name>pyridoxal 5'-phosphate</name>
        <dbReference type="ChEBI" id="CHEBI:597326"/>
    </cofactor>
</comment>